<evidence type="ECO:0000313" key="2">
    <source>
        <dbReference type="EMBL" id="EFE74680.2"/>
    </source>
</evidence>
<gene>
    <name evidence="2" type="ORF">SSGG_02046</name>
</gene>
<reference evidence="3" key="1">
    <citation type="submission" date="2008-10" db="EMBL/GenBank/DDBJ databases">
        <authorList>
            <person name="Molnar K."/>
        </authorList>
    </citation>
    <scope>NUCLEOTIDE SEQUENCE [LARGE SCALE GENOMIC DNA]</scope>
    <source>
        <strain evidence="3">NRRL 15998</strain>
    </source>
</reference>
<proteinExistence type="predicted"/>
<name>D6AEF4_STRFL</name>
<organism evidence="2 3">
    <name type="scientific">Streptomyces filamentosus NRRL 15998</name>
    <dbReference type="NCBI Taxonomy" id="457431"/>
    <lineage>
        <taxon>Bacteria</taxon>
        <taxon>Bacillati</taxon>
        <taxon>Actinomycetota</taxon>
        <taxon>Actinomycetes</taxon>
        <taxon>Kitasatosporales</taxon>
        <taxon>Streptomycetaceae</taxon>
        <taxon>Streptomyces</taxon>
    </lineage>
</organism>
<protein>
    <submittedName>
        <fullName evidence="2">Predicted protein</fullName>
    </submittedName>
</protein>
<evidence type="ECO:0000256" key="1">
    <source>
        <dbReference type="SAM" id="MobiDB-lite"/>
    </source>
</evidence>
<accession>D6AEF4</accession>
<evidence type="ECO:0000313" key="3">
    <source>
        <dbReference type="Proteomes" id="UP000003986"/>
    </source>
</evidence>
<dbReference type="Proteomes" id="UP000003986">
    <property type="component" value="Unassembled WGS sequence"/>
</dbReference>
<dbReference type="AlphaFoldDB" id="D6AEF4"/>
<sequence>MRRLVLSPAHSGQTEGRAGETATAAGAAVRTADAFFRPGERPLINSGRGTTPWPKIHQAGVAGDISPRSEMRQPHDTLGPIGPKFRNITMIGFRKW</sequence>
<feature type="compositionally biased region" description="Low complexity" evidence="1">
    <location>
        <begin position="12"/>
        <end position="34"/>
    </location>
</feature>
<feature type="region of interest" description="Disordered" evidence="1">
    <location>
        <begin position="1"/>
        <end position="83"/>
    </location>
</feature>
<reference evidence="3" key="2">
    <citation type="submission" date="2008-12" db="EMBL/GenBank/DDBJ databases">
        <title>Annotation of Streptomyces roseosporus strain NRRL 15998.</title>
        <authorList>
            <consortium name="The Broad Institute Genome Sequencing Platform"/>
            <consortium name="Broad Institute Microbial Sequencing Center"/>
            <person name="Fischbach M."/>
            <person name="Ward D."/>
            <person name="Young S."/>
            <person name="Kodira C.D."/>
            <person name="Zeng Q."/>
            <person name="Koehrsen M."/>
            <person name="Godfrey P."/>
            <person name="Alvarado L."/>
            <person name="Berlin A.M."/>
            <person name="Borenstein D."/>
            <person name="Chen Z."/>
            <person name="Engels R."/>
            <person name="Freedman E."/>
            <person name="Gellesch M."/>
            <person name="Goldberg J."/>
            <person name="Griggs A."/>
            <person name="Gujja S."/>
            <person name="Heiman D.I."/>
            <person name="Hepburn T.A."/>
            <person name="Howarth C."/>
            <person name="Jen D."/>
            <person name="Larson L."/>
            <person name="Lewis B."/>
            <person name="Mehta T."/>
            <person name="Park D."/>
            <person name="Pearson M."/>
            <person name="Roberts A."/>
            <person name="Saif S."/>
            <person name="Shea T.D."/>
            <person name="Shenoy N."/>
            <person name="Sisk P."/>
            <person name="Stolte C."/>
            <person name="Sykes S.N."/>
            <person name="Walk T."/>
            <person name="White J."/>
            <person name="Yandava C."/>
            <person name="Straight P."/>
            <person name="Clardy J."/>
            <person name="Hung D."/>
            <person name="Kolter R."/>
            <person name="Mekalanos J."/>
            <person name="Walker S."/>
            <person name="Walsh C.T."/>
            <person name="Wieland B.L.C."/>
            <person name="Ilzarbe M."/>
            <person name="Galagan J."/>
            <person name="Nusbaum C."/>
            <person name="Birren B."/>
        </authorList>
    </citation>
    <scope>NUCLEOTIDE SEQUENCE [LARGE SCALE GENOMIC DNA]</scope>
    <source>
        <strain evidence="3">NRRL 15998</strain>
    </source>
</reference>
<dbReference type="EMBL" id="DS999644">
    <property type="protein sequence ID" value="EFE74680.2"/>
    <property type="molecule type" value="Genomic_DNA"/>
</dbReference>